<keyword evidence="1" id="KW-0238">DNA-binding</keyword>
<dbReference type="Proteomes" id="UP000046122">
    <property type="component" value="Unassembled WGS sequence"/>
</dbReference>
<organism evidence="2 3">
    <name type="scientific">Mesorhizobium plurifarium</name>
    <dbReference type="NCBI Taxonomy" id="69974"/>
    <lineage>
        <taxon>Bacteria</taxon>
        <taxon>Pseudomonadati</taxon>
        <taxon>Pseudomonadota</taxon>
        <taxon>Alphaproteobacteria</taxon>
        <taxon>Hyphomicrobiales</taxon>
        <taxon>Phyllobacteriaceae</taxon>
        <taxon>Mesorhizobium</taxon>
    </lineage>
</organism>
<proteinExistence type="predicted"/>
<reference evidence="2 3" key="1">
    <citation type="submission" date="2014-08" db="EMBL/GenBank/DDBJ databases">
        <authorList>
            <person name="Moulin Lionel"/>
        </authorList>
    </citation>
    <scope>NUCLEOTIDE SEQUENCE [LARGE SCALE GENOMIC DNA]</scope>
</reference>
<evidence type="ECO:0000313" key="2">
    <source>
        <dbReference type="EMBL" id="CDX52788.1"/>
    </source>
</evidence>
<dbReference type="InterPro" id="IPR010998">
    <property type="entry name" value="Integrase_recombinase_N"/>
</dbReference>
<sequence>MSAANHLAVLIERWFPDRLMRHRVSSNTIASYRDTFRLLFAFAQTRLGKSPSQLTLRDLDAPFIGAFLEDLETRRSACRIACSESRARVECGRCATAPRTTHI</sequence>
<dbReference type="Gene3D" id="1.10.150.130">
    <property type="match status" value="1"/>
</dbReference>
<gene>
    <name evidence="2" type="ORF">MPL3365_170092</name>
</gene>
<accession>A0A090G5H5</accession>
<dbReference type="AlphaFoldDB" id="A0A090G5H5"/>
<protein>
    <submittedName>
        <fullName evidence="2">Uncharacterized protein</fullName>
    </submittedName>
</protein>
<dbReference type="GO" id="GO:0003677">
    <property type="term" value="F:DNA binding"/>
    <property type="evidence" value="ECO:0007669"/>
    <property type="project" value="UniProtKB-KW"/>
</dbReference>
<evidence type="ECO:0000313" key="3">
    <source>
        <dbReference type="Proteomes" id="UP000046122"/>
    </source>
</evidence>
<dbReference type="EMBL" id="CCNE01000009">
    <property type="protein sequence ID" value="CDX52788.1"/>
    <property type="molecule type" value="Genomic_DNA"/>
</dbReference>
<name>A0A090G5H5_MESPL</name>
<evidence type="ECO:0000256" key="1">
    <source>
        <dbReference type="ARBA" id="ARBA00023125"/>
    </source>
</evidence>